<evidence type="ECO:0000313" key="3">
    <source>
        <dbReference type="EMBL" id="REE97738.1"/>
    </source>
</evidence>
<gene>
    <name evidence="3" type="ORF">DFJ69_3213</name>
</gene>
<protein>
    <submittedName>
        <fullName evidence="3">Alpha/beta hydrolase family protein</fullName>
    </submittedName>
</protein>
<dbReference type="PANTHER" id="PTHR37574">
    <property type="entry name" value="LIPASE B"/>
    <property type="match status" value="1"/>
</dbReference>
<proteinExistence type="predicted"/>
<keyword evidence="3" id="KW-0378">Hydrolase</keyword>
<dbReference type="PANTHER" id="PTHR37574:SF1">
    <property type="entry name" value="LIPASE B"/>
    <property type="match status" value="1"/>
</dbReference>
<keyword evidence="4" id="KW-1185">Reference proteome</keyword>
<reference evidence="3 4" key="1">
    <citation type="submission" date="2018-08" db="EMBL/GenBank/DDBJ databases">
        <title>Sequencing the genomes of 1000 actinobacteria strains.</title>
        <authorList>
            <person name="Klenk H.-P."/>
        </authorList>
    </citation>
    <scope>NUCLEOTIDE SEQUENCE [LARGE SCALE GENOMIC DNA]</scope>
    <source>
        <strain evidence="3 4">DSM 43927</strain>
    </source>
</reference>
<comment type="caution">
    <text evidence="3">The sequence shown here is derived from an EMBL/GenBank/DDBJ whole genome shotgun (WGS) entry which is preliminary data.</text>
</comment>
<dbReference type="RefSeq" id="WP_281275855.1">
    <property type="nucleotide sequence ID" value="NZ_QTTT01000001.1"/>
</dbReference>
<dbReference type="SUPFAM" id="SSF53474">
    <property type="entry name" value="alpha/beta-Hydrolases"/>
    <property type="match status" value="1"/>
</dbReference>
<sequence length="382" mass="38725">MPRRLSALTCTSLAALTLALTSPSPALAAPAAAVHDLTAPSDAPDRATTLHDATTTGATVPTTPTAAAHGTTVSDAPDRATTLHDATTTGATVPTAPTAAVHGTTVPSDEALYGAGATVPDGAAPAAAVAPSSGFNDWGCRPSAEHPEPVLLLHGLGGNGPGNFLTLGRWLERAGYCVYAPTYGMPLPFIPVGGLVSIDQSAREIGGVIDKVLDATGAERLDVVGHSEGGFQALYVPKFVPGYASKIDDVVALAPPTHGTNFANLVTIAQRLGIMPQVNTILALFGCKACTELTTGAATVARLTTGPIAQPGITYTVIASKTDTLVTPTDTSFVREPGVTDLYVQDVCPSDRVGHIALAYHAGVAQMIGNALDPSGARPVTC</sequence>
<evidence type="ECO:0000256" key="2">
    <source>
        <dbReference type="SAM" id="SignalP"/>
    </source>
</evidence>
<accession>A0A3D9SPA5</accession>
<evidence type="ECO:0000256" key="1">
    <source>
        <dbReference type="SAM" id="MobiDB-lite"/>
    </source>
</evidence>
<organism evidence="3 4">
    <name type="scientific">Thermomonospora umbrina</name>
    <dbReference type="NCBI Taxonomy" id="111806"/>
    <lineage>
        <taxon>Bacteria</taxon>
        <taxon>Bacillati</taxon>
        <taxon>Actinomycetota</taxon>
        <taxon>Actinomycetes</taxon>
        <taxon>Streptosporangiales</taxon>
        <taxon>Thermomonosporaceae</taxon>
        <taxon>Thermomonospora</taxon>
    </lineage>
</organism>
<dbReference type="EMBL" id="QTTT01000001">
    <property type="protein sequence ID" value="REE97738.1"/>
    <property type="molecule type" value="Genomic_DNA"/>
</dbReference>
<dbReference type="Pfam" id="PF01674">
    <property type="entry name" value="Lipase_2"/>
    <property type="match status" value="1"/>
</dbReference>
<evidence type="ECO:0000313" key="4">
    <source>
        <dbReference type="Proteomes" id="UP000256661"/>
    </source>
</evidence>
<feature type="signal peptide" evidence="2">
    <location>
        <begin position="1"/>
        <end position="28"/>
    </location>
</feature>
<dbReference type="GO" id="GO:0016787">
    <property type="term" value="F:hydrolase activity"/>
    <property type="evidence" value="ECO:0007669"/>
    <property type="project" value="UniProtKB-KW"/>
</dbReference>
<dbReference type="Gene3D" id="3.40.50.1820">
    <property type="entry name" value="alpha/beta hydrolase"/>
    <property type="match status" value="1"/>
</dbReference>
<feature type="compositionally biased region" description="Low complexity" evidence="1">
    <location>
        <begin position="50"/>
        <end position="73"/>
    </location>
</feature>
<feature type="chain" id="PRO_5017732932" evidence="2">
    <location>
        <begin position="29"/>
        <end position="382"/>
    </location>
</feature>
<keyword evidence="2" id="KW-0732">Signal</keyword>
<dbReference type="InterPro" id="IPR053228">
    <property type="entry name" value="Stereospecific_Lipase"/>
</dbReference>
<feature type="region of interest" description="Disordered" evidence="1">
    <location>
        <begin position="38"/>
        <end position="78"/>
    </location>
</feature>
<dbReference type="GO" id="GO:0016042">
    <property type="term" value="P:lipid catabolic process"/>
    <property type="evidence" value="ECO:0007669"/>
    <property type="project" value="InterPro"/>
</dbReference>
<name>A0A3D9SPA5_9ACTN</name>
<dbReference type="AlphaFoldDB" id="A0A3D9SPA5"/>
<dbReference type="InterPro" id="IPR029058">
    <property type="entry name" value="AB_hydrolase_fold"/>
</dbReference>
<dbReference type="Proteomes" id="UP000256661">
    <property type="component" value="Unassembled WGS sequence"/>
</dbReference>
<dbReference type="InterPro" id="IPR002918">
    <property type="entry name" value="Lipase_EstA/Esterase_EstB"/>
</dbReference>